<feature type="binding site" evidence="8">
    <location>
        <begin position="161"/>
        <end position="168"/>
    </location>
    <ligand>
        <name>ATP</name>
        <dbReference type="ChEBI" id="CHEBI:30616"/>
    </ligand>
</feature>
<dbReference type="GO" id="GO:0016020">
    <property type="term" value="C:membrane"/>
    <property type="evidence" value="ECO:0007669"/>
    <property type="project" value="TreeGrafter"/>
</dbReference>
<gene>
    <name evidence="13" type="ORF">RR46_12648</name>
</gene>
<keyword evidence="2 8" id="KW-0547">Nucleotide-binding</keyword>
<evidence type="ECO:0000256" key="2">
    <source>
        <dbReference type="ARBA" id="ARBA00022741"/>
    </source>
</evidence>
<evidence type="ECO:0000313" key="13">
    <source>
        <dbReference type="EMBL" id="KPI96618.1"/>
    </source>
</evidence>
<feature type="region of interest" description="Disordered" evidence="10">
    <location>
        <begin position="603"/>
        <end position="641"/>
    </location>
</feature>
<sequence length="1038" mass="118979">MTTKELYTKDARVWVEHPVKVWEGATVTSDYRSGVLIVKIDQTGEIRQIKIKDENQMPPLRNPSLLIGENDLTSLSYLHEPAVLHNLKVRFCDRNAIYTYCGIVLVAINPYYDLPIYGDETIMMYRGQAMGDLDPHIFAVSEEAYTKLERERRDQSIIVSGESGAGKTVSAKYAMRYFAAVGGNASETQVERKVLASSPIMESIGNAKTTRNDNSSRFGKFIEIHFDELYRISGASMRTYLLEKSRVVYQSAGERNYHIFYQLCAAAVNMPELQLDHQDSFQYLNQGGSPNIDGVDDLRAFNETRNALTTLGVSETEQANMFTVLATVLHLGNVQLYDCDPDAEPNEDGADGAHISSNDKHLQTVCSLLGISRAELGRWLTHRRIASAHEVIVSRMDVQRAAFARDALAKRMYGELFAWLVRAVNRALDTGHAKKHFIGVLDIYGFETFEINSFEQFCINYANEKLQQQFNSHVFKLEQDEYIKEEISWKMIDFYDNQPCIDLIEERLGVLALLDEECRVPQGSDAGFVAKLHQNCTKYPHFMKPRFGNAAFIIKHFADNVEYQCGGFLEKNRDTVSEEQLECIKSATSCRLIHTMFAEDRPLDHTSTATLPPPSRRRTTPSLNIGSLTQPPRRASGQKQTVGAQFRASLSALMCTLSATTPHYVRCIKPNDTKQPFSFDPARAVHQLRYRLLCLHKDVDRTNIKATCGKILKKHLKDPDKYQFGATKIFFRAGQVAYLEKIRAEIQRLYCVRVQSCVRRFVARRRYLRLLSALRGLQAHARGFLARRRVQEVRRNRAAIKIQRNVRGWLARRKYQRVRRLAIGLQAHARGYLARRLYRDRRRVLAVITIQRYARGYLARKRVKKMKRQIVIAQATIRRFLARRQYKRLRIEARSLDHVKSLNKGLENKIISLQQRLGDAVERAKCIEPLQAQIVDLKAKLEALKLVEIEAKALRVGIQERDSLIASLENELTSERDSNKRLVEEKNEVENKYNKHKDTWLQESNKLAEELKTSKECYEMAIEAKVLKVSSSAHYSPH</sequence>
<dbReference type="PRINTS" id="PR00193">
    <property type="entry name" value="MYOSINHEAVY"/>
</dbReference>
<dbReference type="GO" id="GO:0005737">
    <property type="term" value="C:cytoplasm"/>
    <property type="evidence" value="ECO:0007669"/>
    <property type="project" value="TreeGrafter"/>
</dbReference>
<dbReference type="PANTHER" id="PTHR13140">
    <property type="entry name" value="MYOSIN"/>
    <property type="match status" value="1"/>
</dbReference>
<evidence type="ECO:0000256" key="4">
    <source>
        <dbReference type="ARBA" id="ARBA00023054"/>
    </source>
</evidence>
<evidence type="ECO:0000259" key="11">
    <source>
        <dbReference type="PROSITE" id="PS51456"/>
    </source>
</evidence>
<evidence type="ECO:0000313" key="14">
    <source>
        <dbReference type="Proteomes" id="UP000053268"/>
    </source>
</evidence>
<organism evidence="13 14">
    <name type="scientific">Papilio xuthus</name>
    <name type="common">Asian swallowtail butterfly</name>
    <dbReference type="NCBI Taxonomy" id="66420"/>
    <lineage>
        <taxon>Eukaryota</taxon>
        <taxon>Metazoa</taxon>
        <taxon>Ecdysozoa</taxon>
        <taxon>Arthropoda</taxon>
        <taxon>Hexapoda</taxon>
        <taxon>Insecta</taxon>
        <taxon>Pterygota</taxon>
        <taxon>Neoptera</taxon>
        <taxon>Endopterygota</taxon>
        <taxon>Lepidoptera</taxon>
        <taxon>Glossata</taxon>
        <taxon>Ditrysia</taxon>
        <taxon>Papilionoidea</taxon>
        <taxon>Papilionidae</taxon>
        <taxon>Papilioninae</taxon>
        <taxon>Papilio</taxon>
    </lineage>
</organism>
<dbReference type="CDD" id="cd23767">
    <property type="entry name" value="IQCD"/>
    <property type="match status" value="1"/>
</dbReference>
<accession>A0A194PUG4</accession>
<dbReference type="InterPro" id="IPR036961">
    <property type="entry name" value="Kinesin_motor_dom_sf"/>
</dbReference>
<evidence type="ECO:0000256" key="7">
    <source>
        <dbReference type="ARBA" id="ARBA00023203"/>
    </source>
</evidence>
<dbReference type="Gene3D" id="3.30.70.1590">
    <property type="match status" value="1"/>
</dbReference>
<reference evidence="13 14" key="1">
    <citation type="journal article" date="2015" name="Nat. Commun.">
        <title>Outbred genome sequencing and CRISPR/Cas9 gene editing in butterflies.</title>
        <authorList>
            <person name="Li X."/>
            <person name="Fan D."/>
            <person name="Zhang W."/>
            <person name="Liu G."/>
            <person name="Zhang L."/>
            <person name="Zhao L."/>
            <person name="Fang X."/>
            <person name="Chen L."/>
            <person name="Dong Y."/>
            <person name="Chen Y."/>
            <person name="Ding Y."/>
            <person name="Zhao R."/>
            <person name="Feng M."/>
            <person name="Zhu Y."/>
            <person name="Feng Y."/>
            <person name="Jiang X."/>
            <person name="Zhu D."/>
            <person name="Xiang H."/>
            <person name="Feng X."/>
            <person name="Li S."/>
            <person name="Wang J."/>
            <person name="Zhang G."/>
            <person name="Kronforst M.R."/>
            <person name="Wang W."/>
        </authorList>
    </citation>
    <scope>NUCLEOTIDE SEQUENCE [LARGE SCALE GENOMIC DNA]</scope>
    <source>
        <strain evidence="13">Ya'a_city_454_Px</strain>
        <tissue evidence="13">Whole body</tissue>
    </source>
</reference>
<protein>
    <submittedName>
        <fullName evidence="13">Myosin-Vb</fullName>
    </submittedName>
</protein>
<proteinExistence type="inferred from homology"/>
<evidence type="ECO:0000256" key="6">
    <source>
        <dbReference type="ARBA" id="ARBA00023175"/>
    </source>
</evidence>
<dbReference type="GO" id="GO:0051015">
    <property type="term" value="F:actin filament binding"/>
    <property type="evidence" value="ECO:0007669"/>
    <property type="project" value="TreeGrafter"/>
</dbReference>
<dbReference type="SMART" id="SM00015">
    <property type="entry name" value="IQ"/>
    <property type="match status" value="6"/>
</dbReference>
<evidence type="ECO:0000259" key="12">
    <source>
        <dbReference type="PROSITE" id="PS51844"/>
    </source>
</evidence>
<dbReference type="InterPro" id="IPR004009">
    <property type="entry name" value="SH3_Myosin"/>
</dbReference>
<keyword evidence="6 8" id="KW-0505">Motor protein</keyword>
<name>A0A194PUG4_PAPXU</name>
<dbReference type="FunFam" id="1.10.10.820:FF:000001">
    <property type="entry name" value="Myosin heavy chain"/>
    <property type="match status" value="1"/>
</dbReference>
<dbReference type="GO" id="GO:0016459">
    <property type="term" value="C:myosin complex"/>
    <property type="evidence" value="ECO:0007669"/>
    <property type="project" value="UniProtKB-KW"/>
</dbReference>
<evidence type="ECO:0000256" key="5">
    <source>
        <dbReference type="ARBA" id="ARBA00023123"/>
    </source>
</evidence>
<evidence type="ECO:0000256" key="3">
    <source>
        <dbReference type="ARBA" id="ARBA00022840"/>
    </source>
</evidence>
<feature type="region of interest" description="Actin-binding" evidence="8">
    <location>
        <begin position="650"/>
        <end position="672"/>
    </location>
</feature>
<evidence type="ECO:0000256" key="1">
    <source>
        <dbReference type="ARBA" id="ARBA00008314"/>
    </source>
</evidence>
<dbReference type="Gene3D" id="3.40.850.10">
    <property type="entry name" value="Kinesin motor domain"/>
    <property type="match status" value="1"/>
</dbReference>
<dbReference type="GO" id="GO:0048513">
    <property type="term" value="P:animal organ development"/>
    <property type="evidence" value="ECO:0007669"/>
    <property type="project" value="UniProtKB-ARBA"/>
</dbReference>
<evidence type="ECO:0000256" key="8">
    <source>
        <dbReference type="PROSITE-ProRule" id="PRU00782"/>
    </source>
</evidence>
<keyword evidence="4 9" id="KW-0175">Coiled coil</keyword>
<dbReference type="InterPro" id="IPR001609">
    <property type="entry name" value="Myosin_head_motor_dom-like"/>
</dbReference>
<dbReference type="Gene3D" id="1.20.120.720">
    <property type="entry name" value="Myosin VI head, motor domain, U50 subdomain"/>
    <property type="match status" value="1"/>
</dbReference>
<dbReference type="SUPFAM" id="SSF52540">
    <property type="entry name" value="P-loop containing nucleoside triphosphate hydrolases"/>
    <property type="match status" value="3"/>
</dbReference>
<dbReference type="GO" id="GO:0007015">
    <property type="term" value="P:actin filament organization"/>
    <property type="evidence" value="ECO:0007669"/>
    <property type="project" value="TreeGrafter"/>
</dbReference>
<feature type="coiled-coil region" evidence="9">
    <location>
        <begin position="896"/>
        <end position="999"/>
    </location>
</feature>
<dbReference type="InterPro" id="IPR000048">
    <property type="entry name" value="IQ_motif_EF-hand-BS"/>
</dbReference>
<dbReference type="GO" id="GO:0009653">
    <property type="term" value="P:anatomical structure morphogenesis"/>
    <property type="evidence" value="ECO:0007669"/>
    <property type="project" value="UniProtKB-ARBA"/>
</dbReference>
<feature type="domain" description="Myosin motor" evidence="11">
    <location>
        <begin position="67"/>
        <end position="690"/>
    </location>
</feature>
<comment type="similarity">
    <text evidence="1 8">Belongs to the TRAFAC class myosin-kinesin ATPase superfamily. Myosin family.</text>
</comment>
<dbReference type="STRING" id="66420.A0A194PUG4"/>
<dbReference type="Gene3D" id="1.20.5.190">
    <property type="match status" value="3"/>
</dbReference>
<dbReference type="EMBL" id="KQ459593">
    <property type="protein sequence ID" value="KPI96618.1"/>
    <property type="molecule type" value="Genomic_DNA"/>
</dbReference>
<dbReference type="GO" id="GO:0009888">
    <property type="term" value="P:tissue development"/>
    <property type="evidence" value="ECO:0007669"/>
    <property type="project" value="UniProtKB-ARBA"/>
</dbReference>
<dbReference type="Proteomes" id="UP000053268">
    <property type="component" value="Unassembled WGS sequence"/>
</dbReference>
<keyword evidence="7 8" id="KW-0009">Actin-binding</keyword>
<dbReference type="CDD" id="cd01380">
    <property type="entry name" value="MYSc_Myo5"/>
    <property type="match status" value="1"/>
</dbReference>
<dbReference type="GO" id="GO:0005524">
    <property type="term" value="F:ATP binding"/>
    <property type="evidence" value="ECO:0007669"/>
    <property type="project" value="UniProtKB-UniRule"/>
</dbReference>
<dbReference type="PANTHER" id="PTHR13140:SF706">
    <property type="entry name" value="DILUTE CLASS UNCONVENTIONAL MYOSIN, ISOFORM C"/>
    <property type="match status" value="1"/>
</dbReference>
<dbReference type="Gene3D" id="1.10.10.820">
    <property type="match status" value="1"/>
</dbReference>
<dbReference type="Pfam" id="PF00063">
    <property type="entry name" value="Myosin_head"/>
    <property type="match status" value="1"/>
</dbReference>
<dbReference type="Pfam" id="PF00612">
    <property type="entry name" value="IQ"/>
    <property type="match status" value="4"/>
</dbReference>
<evidence type="ECO:0000256" key="10">
    <source>
        <dbReference type="SAM" id="MobiDB-lite"/>
    </source>
</evidence>
<dbReference type="AlphaFoldDB" id="A0A194PUG4"/>
<dbReference type="PROSITE" id="PS50096">
    <property type="entry name" value="IQ"/>
    <property type="match status" value="6"/>
</dbReference>
<dbReference type="InterPro" id="IPR036103">
    <property type="entry name" value="MYSc_Myo5"/>
</dbReference>
<keyword evidence="3 8" id="KW-0067">ATP-binding</keyword>
<dbReference type="Gene3D" id="1.20.58.530">
    <property type="match status" value="1"/>
</dbReference>
<dbReference type="SMART" id="SM00242">
    <property type="entry name" value="MYSc"/>
    <property type="match status" value="1"/>
</dbReference>
<dbReference type="PROSITE" id="PS51844">
    <property type="entry name" value="SH3_LIKE"/>
    <property type="match status" value="1"/>
</dbReference>
<evidence type="ECO:0000256" key="9">
    <source>
        <dbReference type="SAM" id="Coils"/>
    </source>
</evidence>
<keyword evidence="5 8" id="KW-0518">Myosin</keyword>
<dbReference type="PROSITE" id="PS51456">
    <property type="entry name" value="MYOSIN_MOTOR"/>
    <property type="match status" value="1"/>
</dbReference>
<dbReference type="GO" id="GO:0000146">
    <property type="term" value="F:microfilament motor activity"/>
    <property type="evidence" value="ECO:0007669"/>
    <property type="project" value="TreeGrafter"/>
</dbReference>
<dbReference type="InterPro" id="IPR027417">
    <property type="entry name" value="P-loop_NTPase"/>
</dbReference>
<feature type="domain" description="Myosin N-terminal SH3-like" evidence="12">
    <location>
        <begin position="8"/>
        <end position="59"/>
    </location>
</feature>
<dbReference type="GO" id="GO:0048731">
    <property type="term" value="P:system development"/>
    <property type="evidence" value="ECO:0007669"/>
    <property type="project" value="UniProtKB-ARBA"/>
</dbReference>
<keyword evidence="14" id="KW-1185">Reference proteome</keyword>